<protein>
    <submittedName>
        <fullName evidence="6">Type II toxin-antitoxin system VapC family toxin</fullName>
    </submittedName>
</protein>
<reference evidence="6 7" key="1">
    <citation type="submission" date="2020-12" db="EMBL/GenBank/DDBJ databases">
        <title>Microbacterium sp. HY060.</title>
        <authorList>
            <person name="Zhou J."/>
        </authorList>
    </citation>
    <scope>NUCLEOTIDE SEQUENCE [LARGE SCALE GENOMIC DNA]</scope>
    <source>
        <strain evidence="6 7">HY60</strain>
    </source>
</reference>
<dbReference type="Proteomes" id="UP000662814">
    <property type="component" value="Chromosome"/>
</dbReference>
<dbReference type="Gene3D" id="3.40.50.1010">
    <property type="entry name" value="5'-nuclease"/>
    <property type="match status" value="1"/>
</dbReference>
<dbReference type="InterPro" id="IPR052919">
    <property type="entry name" value="TA_system_RNase"/>
</dbReference>
<evidence type="ECO:0000259" key="5">
    <source>
        <dbReference type="Pfam" id="PF01850"/>
    </source>
</evidence>
<evidence type="ECO:0000256" key="2">
    <source>
        <dbReference type="ARBA" id="ARBA00022723"/>
    </source>
</evidence>
<dbReference type="SUPFAM" id="SSF88723">
    <property type="entry name" value="PIN domain-like"/>
    <property type="match status" value="1"/>
</dbReference>
<dbReference type="Pfam" id="PF01850">
    <property type="entry name" value="PIN"/>
    <property type="match status" value="1"/>
</dbReference>
<evidence type="ECO:0000256" key="3">
    <source>
        <dbReference type="ARBA" id="ARBA00022801"/>
    </source>
</evidence>
<dbReference type="RefSeq" id="WP_166987666.1">
    <property type="nucleotide sequence ID" value="NZ_CP061169.1"/>
</dbReference>
<gene>
    <name evidence="6" type="ORF">HCR76_14685</name>
</gene>
<evidence type="ECO:0000256" key="4">
    <source>
        <dbReference type="ARBA" id="ARBA00022842"/>
    </source>
</evidence>
<keyword evidence="1" id="KW-0540">Nuclease</keyword>
<dbReference type="EMBL" id="CP061169">
    <property type="protein sequence ID" value="QPZ38027.1"/>
    <property type="molecule type" value="Genomic_DNA"/>
</dbReference>
<accession>A0ABX6YI65</accession>
<keyword evidence="7" id="KW-1185">Reference proteome</keyword>
<organism evidence="6 7">
    <name type="scientific">Paramicrobacterium chengjingii</name>
    <dbReference type="NCBI Taxonomy" id="2769067"/>
    <lineage>
        <taxon>Bacteria</taxon>
        <taxon>Bacillati</taxon>
        <taxon>Actinomycetota</taxon>
        <taxon>Actinomycetes</taxon>
        <taxon>Micrococcales</taxon>
        <taxon>Microbacteriaceae</taxon>
        <taxon>Paramicrobacterium</taxon>
    </lineage>
</organism>
<proteinExistence type="predicted"/>
<keyword evidence="2" id="KW-0479">Metal-binding</keyword>
<sequence>MQGFLLDTHVLLWWFTNDERLSTTAHEIIGDQSNDIYVSAASAWEIATKTRLGKLSDVPKAVEKYGELSTAQGFSHLSVTYRHGLLAGGFDAAHRDPFDRMLAAQSQLEDVPLVSRDQAFAEFDVDVVW</sequence>
<dbReference type="PANTHER" id="PTHR36173">
    <property type="entry name" value="RIBONUCLEASE VAPC16-RELATED"/>
    <property type="match status" value="1"/>
</dbReference>
<evidence type="ECO:0000256" key="1">
    <source>
        <dbReference type="ARBA" id="ARBA00022722"/>
    </source>
</evidence>
<dbReference type="InterPro" id="IPR041705">
    <property type="entry name" value="PIN_Sll0205"/>
</dbReference>
<keyword evidence="3" id="KW-0378">Hydrolase</keyword>
<dbReference type="CDD" id="cd09872">
    <property type="entry name" value="PIN_Sll0205-like"/>
    <property type="match status" value="1"/>
</dbReference>
<dbReference type="PANTHER" id="PTHR36173:SF2">
    <property type="entry name" value="RIBONUCLEASE VAPC16"/>
    <property type="match status" value="1"/>
</dbReference>
<evidence type="ECO:0000313" key="6">
    <source>
        <dbReference type="EMBL" id="QPZ38027.1"/>
    </source>
</evidence>
<keyword evidence="4" id="KW-0460">Magnesium</keyword>
<dbReference type="InterPro" id="IPR029060">
    <property type="entry name" value="PIN-like_dom_sf"/>
</dbReference>
<dbReference type="InterPro" id="IPR002716">
    <property type="entry name" value="PIN_dom"/>
</dbReference>
<evidence type="ECO:0000313" key="7">
    <source>
        <dbReference type="Proteomes" id="UP000662814"/>
    </source>
</evidence>
<feature type="domain" description="PIN" evidence="5">
    <location>
        <begin position="5"/>
        <end position="124"/>
    </location>
</feature>
<name>A0ABX6YI65_9MICO</name>